<evidence type="ECO:0000259" key="11">
    <source>
        <dbReference type="PROSITE" id="PS50893"/>
    </source>
</evidence>
<reference evidence="13 14" key="1">
    <citation type="submission" date="2024-06" db="EMBL/GenBank/DDBJ databases">
        <title>Genomic Encyclopedia of Type Strains, Phase IV (KMG-IV): sequencing the most valuable type-strain genomes for metagenomic binning, comparative biology and taxonomic classification.</title>
        <authorList>
            <person name="Goeker M."/>
        </authorList>
    </citation>
    <scope>NUCLEOTIDE SEQUENCE [LARGE SCALE GENOMIC DNA]</scope>
    <source>
        <strain evidence="13 14">DSM 29780</strain>
    </source>
</reference>
<sequence length="364" mass="39535">MLEVDIRHAQGDFRLEASFSAGEGLTALVGPSGSGKTTLANIAAGLIWPEVGRVSFNGETWFDSERKIFLPAERRRIGYVFQEGRLFPHMTVKQNLHYARHFRPVRTDEAADARLVDLLGIGHLLDRRPAGLSGGEKSRVAIGRALFSAPSLLIMDEPLSALDSARKAEILPHLEYIRDETRIPILYVSHAMEEVARLANRVVSVAGGRIVAQGEPGAVLGGARPMPDDMEPATFLSATITHHLDDEGLTVAECRAGRIYLKRGLAEPGDRVRVFIAAQDIILGIGEPGNLSALNRLEGLVLALQERAGSVWVTVDCSGEVVLAQVTRHSAARMGLTAGQPVSLLFKSVSIDTQGLFRRYEARP</sequence>
<dbReference type="SUPFAM" id="SSF52540">
    <property type="entry name" value="P-loop containing nucleoside triphosphate hydrolases"/>
    <property type="match status" value="1"/>
</dbReference>
<dbReference type="PROSITE" id="PS51866">
    <property type="entry name" value="MOP"/>
    <property type="match status" value="1"/>
</dbReference>
<dbReference type="InterPro" id="IPR003439">
    <property type="entry name" value="ABC_transporter-like_ATP-bd"/>
</dbReference>
<gene>
    <name evidence="13" type="ORF">ABID16_003521</name>
</gene>
<evidence type="ECO:0000256" key="5">
    <source>
        <dbReference type="ARBA" id="ARBA00022519"/>
    </source>
</evidence>
<dbReference type="InterPro" id="IPR027417">
    <property type="entry name" value="P-loop_NTPase"/>
</dbReference>
<keyword evidence="2" id="KW-0813">Transport</keyword>
<dbReference type="SUPFAM" id="SSF50331">
    <property type="entry name" value="MOP-like"/>
    <property type="match status" value="1"/>
</dbReference>
<dbReference type="InterPro" id="IPR008995">
    <property type="entry name" value="Mo/tungstate-bd_C_term_dom"/>
</dbReference>
<name>A0ABV2J334_9HYPH</name>
<feature type="domain" description="ABC transporter" evidence="11">
    <location>
        <begin position="1"/>
        <end position="232"/>
    </location>
</feature>
<keyword evidence="6" id="KW-0547">Nucleotide-binding</keyword>
<dbReference type="PANTHER" id="PTHR43514:SF4">
    <property type="entry name" value="ABC TRANSPORTER I FAMILY MEMBER 10"/>
    <property type="match status" value="1"/>
</dbReference>
<dbReference type="GO" id="GO:0005524">
    <property type="term" value="F:ATP binding"/>
    <property type="evidence" value="ECO:0007669"/>
    <property type="project" value="UniProtKB-KW"/>
</dbReference>
<evidence type="ECO:0000256" key="8">
    <source>
        <dbReference type="ARBA" id="ARBA00022967"/>
    </source>
</evidence>
<evidence type="ECO:0000256" key="7">
    <source>
        <dbReference type="ARBA" id="ARBA00022840"/>
    </source>
</evidence>
<evidence type="ECO:0000256" key="9">
    <source>
        <dbReference type="ARBA" id="ARBA00023136"/>
    </source>
</evidence>
<feature type="domain" description="Mop" evidence="12">
    <location>
        <begin position="290"/>
        <end position="355"/>
    </location>
</feature>
<dbReference type="InterPro" id="IPR003593">
    <property type="entry name" value="AAA+_ATPase"/>
</dbReference>
<keyword evidence="7 13" id="KW-0067">ATP-binding</keyword>
<evidence type="ECO:0000313" key="14">
    <source>
        <dbReference type="Proteomes" id="UP001549047"/>
    </source>
</evidence>
<comment type="similarity">
    <text evidence="1">Belongs to the ABC transporter superfamily.</text>
</comment>
<dbReference type="PANTHER" id="PTHR43514">
    <property type="entry name" value="ABC TRANSPORTER I FAMILY MEMBER 10"/>
    <property type="match status" value="1"/>
</dbReference>
<dbReference type="InterPro" id="IPR017871">
    <property type="entry name" value="ABC_transporter-like_CS"/>
</dbReference>
<keyword evidence="5" id="KW-0997">Cell inner membrane</keyword>
<evidence type="ECO:0000313" key="13">
    <source>
        <dbReference type="EMBL" id="MET3615178.1"/>
    </source>
</evidence>
<keyword evidence="8" id="KW-1278">Translocase</keyword>
<evidence type="ECO:0000256" key="2">
    <source>
        <dbReference type="ARBA" id="ARBA00022448"/>
    </source>
</evidence>
<organism evidence="13 14">
    <name type="scientific">Rhizobium aquaticum</name>
    <dbReference type="NCBI Taxonomy" id="1549636"/>
    <lineage>
        <taxon>Bacteria</taxon>
        <taxon>Pseudomonadati</taxon>
        <taxon>Pseudomonadota</taxon>
        <taxon>Alphaproteobacteria</taxon>
        <taxon>Hyphomicrobiales</taxon>
        <taxon>Rhizobiaceae</taxon>
        <taxon>Rhizobium/Agrobacterium group</taxon>
        <taxon>Rhizobium</taxon>
    </lineage>
</organism>
<evidence type="ECO:0000256" key="1">
    <source>
        <dbReference type="ARBA" id="ARBA00005417"/>
    </source>
</evidence>
<dbReference type="SMART" id="SM00382">
    <property type="entry name" value="AAA"/>
    <property type="match status" value="1"/>
</dbReference>
<evidence type="ECO:0000259" key="12">
    <source>
        <dbReference type="PROSITE" id="PS51866"/>
    </source>
</evidence>
<dbReference type="InterPro" id="IPR050334">
    <property type="entry name" value="Molybdenum_import_ModC"/>
</dbReference>
<accession>A0ABV2J334</accession>
<protein>
    <submittedName>
        <fullName evidence="13">Molybdate transport system ATP-binding protein</fullName>
    </submittedName>
</protein>
<dbReference type="EMBL" id="JBEPMB010000006">
    <property type="protein sequence ID" value="MET3615178.1"/>
    <property type="molecule type" value="Genomic_DNA"/>
</dbReference>
<keyword evidence="3" id="KW-1003">Cell membrane</keyword>
<evidence type="ECO:0000256" key="3">
    <source>
        <dbReference type="ARBA" id="ARBA00022475"/>
    </source>
</evidence>
<evidence type="ECO:0000256" key="4">
    <source>
        <dbReference type="ARBA" id="ARBA00022505"/>
    </source>
</evidence>
<keyword evidence="4 10" id="KW-0500">Molybdenum</keyword>
<dbReference type="Pfam" id="PF03459">
    <property type="entry name" value="TOBE"/>
    <property type="match status" value="1"/>
</dbReference>
<dbReference type="Proteomes" id="UP001549047">
    <property type="component" value="Unassembled WGS sequence"/>
</dbReference>
<evidence type="ECO:0000256" key="6">
    <source>
        <dbReference type="ARBA" id="ARBA00022741"/>
    </source>
</evidence>
<dbReference type="InterPro" id="IPR005116">
    <property type="entry name" value="Transp-assoc_OB_typ1"/>
</dbReference>
<dbReference type="PROSITE" id="PS50893">
    <property type="entry name" value="ABC_TRANSPORTER_2"/>
    <property type="match status" value="1"/>
</dbReference>
<dbReference type="Gene3D" id="2.40.50.100">
    <property type="match status" value="1"/>
</dbReference>
<dbReference type="InterPro" id="IPR011868">
    <property type="entry name" value="ModC_ABC_ATP-bd"/>
</dbReference>
<evidence type="ECO:0000256" key="10">
    <source>
        <dbReference type="PROSITE-ProRule" id="PRU01213"/>
    </source>
</evidence>
<dbReference type="Pfam" id="PF00005">
    <property type="entry name" value="ABC_tran"/>
    <property type="match status" value="1"/>
</dbReference>
<dbReference type="PROSITE" id="PS00211">
    <property type="entry name" value="ABC_TRANSPORTER_1"/>
    <property type="match status" value="1"/>
</dbReference>
<keyword evidence="14" id="KW-1185">Reference proteome</keyword>
<dbReference type="Gene3D" id="3.40.50.300">
    <property type="entry name" value="P-loop containing nucleotide triphosphate hydrolases"/>
    <property type="match status" value="1"/>
</dbReference>
<proteinExistence type="inferred from homology"/>
<keyword evidence="9" id="KW-0472">Membrane</keyword>
<dbReference type="NCBIfam" id="TIGR02142">
    <property type="entry name" value="modC_ABC"/>
    <property type="match status" value="1"/>
</dbReference>
<dbReference type="InterPro" id="IPR004606">
    <property type="entry name" value="Mop_domain"/>
</dbReference>
<comment type="caution">
    <text evidence="13">The sequence shown here is derived from an EMBL/GenBank/DDBJ whole genome shotgun (WGS) entry which is preliminary data.</text>
</comment>
<dbReference type="RefSeq" id="WP_354557664.1">
    <property type="nucleotide sequence ID" value="NZ_JBEPMB010000006.1"/>
</dbReference>